<dbReference type="Gene3D" id="3.90.550.10">
    <property type="entry name" value="Spore Coat Polysaccharide Biosynthesis Protein SpsA, Chain A"/>
    <property type="match status" value="1"/>
</dbReference>
<dbReference type="Pfam" id="PF00535">
    <property type="entry name" value="Glycos_transf_2"/>
    <property type="match status" value="1"/>
</dbReference>
<evidence type="ECO:0000313" key="3">
    <source>
        <dbReference type="Proteomes" id="UP000031672"/>
    </source>
</evidence>
<sequence>MKYSLIVPIYNTFDYAKNIIDWFVLEADQRSTQDVELILVDDGSKQGPTYKIEHDQIRLVHKENGGVSSARNVGIDHAKGGYILFLDSDDSYQSGIFDHLDQVLHDHAGIDSVLFSFKKVSQDSSDTALNVAERVSGEQALSKFLTKEIRLHVCGLMVSRQLLTQNQLKFDESLHFSEDVLFIIDYLSLAKHCYISDEILYYHVLRSGSAINSPLTQKDTTHIDAFERISLQAKMLAREQDVNFFISTCYINLIKFLVKNKTQDKSVFDKIVTNNQYLFGQVDPKMNRYSLIVMVFRVLFRLDGFTNYQLLRRLSYTGAR</sequence>
<proteinExistence type="predicted"/>
<name>A0A0C2NI56_9VIBR</name>
<keyword evidence="3" id="KW-1185">Reference proteome</keyword>
<dbReference type="GO" id="GO:0016740">
    <property type="term" value="F:transferase activity"/>
    <property type="evidence" value="ECO:0007669"/>
    <property type="project" value="UniProtKB-KW"/>
</dbReference>
<dbReference type="InterPro" id="IPR029044">
    <property type="entry name" value="Nucleotide-diphossugar_trans"/>
</dbReference>
<dbReference type="EMBL" id="JTKH01000024">
    <property type="protein sequence ID" value="KII76030.1"/>
    <property type="molecule type" value="Genomic_DNA"/>
</dbReference>
<accession>A0A0C2NI56</accession>
<comment type="caution">
    <text evidence="2">The sequence shown here is derived from an EMBL/GenBank/DDBJ whole genome shotgun (WGS) entry which is preliminary data.</text>
</comment>
<dbReference type="SUPFAM" id="SSF53448">
    <property type="entry name" value="Nucleotide-diphospho-sugar transferases"/>
    <property type="match status" value="1"/>
</dbReference>
<dbReference type="OrthoDB" id="9802649at2"/>
<dbReference type="AlphaFoldDB" id="A0A0C2NI56"/>
<accession>A0A0C2JM63</accession>
<organism evidence="2 3">
    <name type="scientific">Vibrio renipiscarius</name>
    <dbReference type="NCBI Taxonomy" id="1461322"/>
    <lineage>
        <taxon>Bacteria</taxon>
        <taxon>Pseudomonadati</taxon>
        <taxon>Pseudomonadota</taxon>
        <taxon>Gammaproteobacteria</taxon>
        <taxon>Vibrionales</taxon>
        <taxon>Vibrionaceae</taxon>
        <taxon>Vibrio</taxon>
    </lineage>
</organism>
<reference evidence="2 3" key="1">
    <citation type="submission" date="2014-11" db="EMBL/GenBank/DDBJ databases">
        <title>Draft Genome Sequence of Vibrio piscirenalis strains CECT 8603T and CECT 8604, two marine Gammaproteobacterium isolated from cultured gilthead sea bream (Sparus aurata).</title>
        <authorList>
            <person name="Arahal D.R."/>
            <person name="Rodrigo-Torres L."/>
            <person name="Lucena T."/>
            <person name="Pujalte M.J."/>
        </authorList>
    </citation>
    <scope>NUCLEOTIDE SEQUENCE [LARGE SCALE GENOMIC DNA]</scope>
    <source>
        <strain evidence="2 3">DCR 1-4-2</strain>
    </source>
</reference>
<dbReference type="PANTHER" id="PTHR43685">
    <property type="entry name" value="GLYCOSYLTRANSFERASE"/>
    <property type="match status" value="1"/>
</dbReference>
<dbReference type="InterPro" id="IPR001173">
    <property type="entry name" value="Glyco_trans_2-like"/>
</dbReference>
<gene>
    <name evidence="2" type="ORF">OJ16_14470</name>
</gene>
<dbReference type="InterPro" id="IPR050834">
    <property type="entry name" value="Glycosyltransf_2"/>
</dbReference>
<feature type="domain" description="Glycosyltransferase 2-like" evidence="1">
    <location>
        <begin position="4"/>
        <end position="95"/>
    </location>
</feature>
<dbReference type="CDD" id="cd00761">
    <property type="entry name" value="Glyco_tranf_GTA_type"/>
    <property type="match status" value="1"/>
</dbReference>
<keyword evidence="2" id="KW-0808">Transferase</keyword>
<dbReference type="STRING" id="1461322.OJ16_14470"/>
<dbReference type="Proteomes" id="UP000031672">
    <property type="component" value="Unassembled WGS sequence"/>
</dbReference>
<evidence type="ECO:0000313" key="2">
    <source>
        <dbReference type="EMBL" id="KII76030.1"/>
    </source>
</evidence>
<dbReference type="PANTHER" id="PTHR43685:SF2">
    <property type="entry name" value="GLYCOSYLTRANSFERASE 2-LIKE DOMAIN-CONTAINING PROTEIN"/>
    <property type="match status" value="1"/>
</dbReference>
<dbReference type="RefSeq" id="WP_040991963.1">
    <property type="nucleotide sequence ID" value="NZ_JTKH01000024.1"/>
</dbReference>
<protein>
    <submittedName>
        <fullName evidence="2">Glycosyl transferase family 2</fullName>
    </submittedName>
</protein>
<evidence type="ECO:0000259" key="1">
    <source>
        <dbReference type="Pfam" id="PF00535"/>
    </source>
</evidence>